<protein>
    <submittedName>
        <fullName evidence="2">Uncharacterized protein</fullName>
    </submittedName>
</protein>
<sequence>MEDCKVGIRPRNGLSLAKINPMHLTAAIARKAGIPNNPKPFQLRIDEEQNDIVASTPPPAKKRLSKRYSRSTLEEVKAVIEAPGYEVLCLRRLGSSSALVITFKGKKSGHRADVCPNPPETPKCKDCGVTLSGGQHECHPRCGLCDGAHTTAAKTCPQRFLPTVNRTKPAAQTSPPPALDPGPLHRVRGKGNRIPGLGQGRAGTPPGEPPRTEVAPGKGLTRAGGPLLVNGHPALREDREEAARSSQI</sequence>
<dbReference type="AlphaFoldDB" id="A0A9D4TA64"/>
<keyword evidence="3" id="KW-1185">Reference proteome</keyword>
<proteinExistence type="predicted"/>
<organism evidence="2 3">
    <name type="scientific">Rhipicephalus sanguineus</name>
    <name type="common">Brown dog tick</name>
    <name type="synonym">Ixodes sanguineus</name>
    <dbReference type="NCBI Taxonomy" id="34632"/>
    <lineage>
        <taxon>Eukaryota</taxon>
        <taxon>Metazoa</taxon>
        <taxon>Ecdysozoa</taxon>
        <taxon>Arthropoda</taxon>
        <taxon>Chelicerata</taxon>
        <taxon>Arachnida</taxon>
        <taxon>Acari</taxon>
        <taxon>Parasitiformes</taxon>
        <taxon>Ixodida</taxon>
        <taxon>Ixodoidea</taxon>
        <taxon>Ixodidae</taxon>
        <taxon>Rhipicephalinae</taxon>
        <taxon>Rhipicephalus</taxon>
        <taxon>Rhipicephalus</taxon>
    </lineage>
</organism>
<reference evidence="2" key="2">
    <citation type="submission" date="2021-09" db="EMBL/GenBank/DDBJ databases">
        <authorList>
            <person name="Jia N."/>
            <person name="Wang J."/>
            <person name="Shi W."/>
            <person name="Du L."/>
            <person name="Sun Y."/>
            <person name="Zhan W."/>
            <person name="Jiang J."/>
            <person name="Wang Q."/>
            <person name="Zhang B."/>
            <person name="Ji P."/>
            <person name="Sakyi L.B."/>
            <person name="Cui X."/>
            <person name="Yuan T."/>
            <person name="Jiang B."/>
            <person name="Yang W."/>
            <person name="Lam T.T.-Y."/>
            <person name="Chang Q."/>
            <person name="Ding S."/>
            <person name="Wang X."/>
            <person name="Zhu J."/>
            <person name="Ruan X."/>
            <person name="Zhao L."/>
            <person name="Wei J."/>
            <person name="Que T."/>
            <person name="Du C."/>
            <person name="Cheng J."/>
            <person name="Dai P."/>
            <person name="Han X."/>
            <person name="Huang E."/>
            <person name="Gao Y."/>
            <person name="Liu J."/>
            <person name="Shao H."/>
            <person name="Ye R."/>
            <person name="Li L."/>
            <person name="Wei W."/>
            <person name="Wang X."/>
            <person name="Wang C."/>
            <person name="Huo Q."/>
            <person name="Li W."/>
            <person name="Guo W."/>
            <person name="Chen H."/>
            <person name="Chen S."/>
            <person name="Zhou L."/>
            <person name="Zhou L."/>
            <person name="Ni X."/>
            <person name="Tian J."/>
            <person name="Zhou Y."/>
            <person name="Sheng Y."/>
            <person name="Liu T."/>
            <person name="Pan Y."/>
            <person name="Xia L."/>
            <person name="Li J."/>
            <person name="Zhao F."/>
            <person name="Cao W."/>
        </authorList>
    </citation>
    <scope>NUCLEOTIDE SEQUENCE</scope>
    <source>
        <strain evidence="2">Rsan-2018</strain>
        <tissue evidence="2">Larvae</tissue>
    </source>
</reference>
<accession>A0A9D4TA64</accession>
<gene>
    <name evidence="2" type="ORF">HPB52_013517</name>
</gene>
<feature type="region of interest" description="Disordered" evidence="1">
    <location>
        <begin position="164"/>
        <end position="248"/>
    </location>
</feature>
<evidence type="ECO:0000313" key="2">
    <source>
        <dbReference type="EMBL" id="KAH7983687.1"/>
    </source>
</evidence>
<evidence type="ECO:0000256" key="1">
    <source>
        <dbReference type="SAM" id="MobiDB-lite"/>
    </source>
</evidence>
<comment type="caution">
    <text evidence="2">The sequence shown here is derived from an EMBL/GenBank/DDBJ whole genome shotgun (WGS) entry which is preliminary data.</text>
</comment>
<evidence type="ECO:0000313" key="3">
    <source>
        <dbReference type="Proteomes" id="UP000821837"/>
    </source>
</evidence>
<feature type="compositionally biased region" description="Basic and acidic residues" evidence="1">
    <location>
        <begin position="234"/>
        <end position="248"/>
    </location>
</feature>
<reference evidence="2" key="1">
    <citation type="journal article" date="2020" name="Cell">
        <title>Large-Scale Comparative Analyses of Tick Genomes Elucidate Their Genetic Diversity and Vector Capacities.</title>
        <authorList>
            <consortium name="Tick Genome and Microbiome Consortium (TIGMIC)"/>
            <person name="Jia N."/>
            <person name="Wang J."/>
            <person name="Shi W."/>
            <person name="Du L."/>
            <person name="Sun Y."/>
            <person name="Zhan W."/>
            <person name="Jiang J.F."/>
            <person name="Wang Q."/>
            <person name="Zhang B."/>
            <person name="Ji P."/>
            <person name="Bell-Sakyi L."/>
            <person name="Cui X.M."/>
            <person name="Yuan T.T."/>
            <person name="Jiang B.G."/>
            <person name="Yang W.F."/>
            <person name="Lam T.T."/>
            <person name="Chang Q.C."/>
            <person name="Ding S.J."/>
            <person name="Wang X.J."/>
            <person name="Zhu J.G."/>
            <person name="Ruan X.D."/>
            <person name="Zhao L."/>
            <person name="Wei J.T."/>
            <person name="Ye R.Z."/>
            <person name="Que T.C."/>
            <person name="Du C.H."/>
            <person name="Zhou Y.H."/>
            <person name="Cheng J.X."/>
            <person name="Dai P.F."/>
            <person name="Guo W.B."/>
            <person name="Han X.H."/>
            <person name="Huang E.J."/>
            <person name="Li L.F."/>
            <person name="Wei W."/>
            <person name="Gao Y.C."/>
            <person name="Liu J.Z."/>
            <person name="Shao H.Z."/>
            <person name="Wang X."/>
            <person name="Wang C.C."/>
            <person name="Yang T.C."/>
            <person name="Huo Q.B."/>
            <person name="Li W."/>
            <person name="Chen H.Y."/>
            <person name="Chen S.E."/>
            <person name="Zhou L.G."/>
            <person name="Ni X.B."/>
            <person name="Tian J.H."/>
            <person name="Sheng Y."/>
            <person name="Liu T."/>
            <person name="Pan Y.S."/>
            <person name="Xia L.Y."/>
            <person name="Li J."/>
            <person name="Zhao F."/>
            <person name="Cao W.C."/>
        </authorList>
    </citation>
    <scope>NUCLEOTIDE SEQUENCE</scope>
    <source>
        <strain evidence="2">Rsan-2018</strain>
    </source>
</reference>
<name>A0A9D4TA64_RHISA</name>
<dbReference type="Proteomes" id="UP000821837">
    <property type="component" value="Chromosome 1"/>
</dbReference>
<dbReference type="EMBL" id="JABSTV010001245">
    <property type="protein sequence ID" value="KAH7983687.1"/>
    <property type="molecule type" value="Genomic_DNA"/>
</dbReference>
<feature type="compositionally biased region" description="Polar residues" evidence="1">
    <location>
        <begin position="164"/>
        <end position="173"/>
    </location>
</feature>